<dbReference type="STRING" id="7897.ENSLACP00000008779"/>
<feature type="compositionally biased region" description="Low complexity" evidence="2">
    <location>
        <begin position="1028"/>
        <end position="1038"/>
    </location>
</feature>
<accession>H3AGK8</accession>
<feature type="region of interest" description="Disordered" evidence="2">
    <location>
        <begin position="71"/>
        <end position="195"/>
    </location>
</feature>
<dbReference type="Ensembl" id="ENSLACT00000008848.1">
    <property type="protein sequence ID" value="ENSLACP00000008779.1"/>
    <property type="gene ID" value="ENSLACG00000007756.1"/>
</dbReference>
<sequence length="1244" mass="135253">MAEKESEKKVSIYRSVSFKKLENWSTKSLAGGGEQQKPKRLAGCAQPPAEKTHSAATRFVCVSRKVSKISSANLRSSDPKKNAPSFSPSVRQLSERFNSACQGASPSPGAPKFPRRCGEEGAFYGEPHKGQTAEEEEGKKDPSAPEEGTLETCLPKDEPQRPAEACDSLSAGGLEVQSKQQASLGESSSASAEVTYWPKVTEMRKLFGEGCRKLDRTFSDVDEPKALGHCAHYKNGSKEKLATGIPASRSKHLEIETSQSKTPFSNTTEGSINGQERVHDWSEKVSSGPKPPPPPPRSSVPFALKQHLLSCGLQKQEARQQSDSLHSLHSFSEPQTAPSTVSLKASSSEEELHRDSFQLLPCSTNKNGSRIRSQERSSGSEREDQPVALRENIKRRSLRKKKKDVVGNRDNGESDDSDELVMEYLGRYQKAFELEHLSYKQDEGLKPSQPIKDNYKRHFRAFLGASVSPIPVSRVAKVNIPPFTPSPCGSRSSSRYSSTETLKEEDHCSPCSSGLSKSFHGGFSMYRSPSFGHDDSPSRPQIRARPALPLGIVKVKSEGFNESAKTNDVLEGDQSKHRKSMSNPDIASETLTLLSFLKSDLSELKVRKKSKGSLDQDGVSCCGSGYESCTATLRRAKSFTYSDKPVNRRIPFRSSIKQSSSEIMLASMVDSDAAISDREVESDSGQRGKDTVPFEIQDQYIQEARQVFEKISQMGAQNESSIVANEKGSACFKGIEDAVKMQKGTSAALLEEGKAREVLKKAESEEHLSCGKSMDELSGHESSMTDEGIVTEPETGSNCTLYKDGLGQTLAVWKPTNSNQMEEELTVPTNASASPPVPAVITSCDSVAIGSENLYPKGSTAGTLESPATPSAIRRRRKFSAAGNNGSDSSNGSNGESSGETYRSLSDPMPHRRCSLTEENKNFSVDSNLLGSLNSKSGFPESSSTTLSECTGSAASDLSVCSDGLKDYNTVIQSIVSQPGAMDKVIDEKGNGKTVKKKSFSDPSRRGELTTPGFKGPSEPISELEQAIPPSSSEPILSEQRDELAELEEMGKPVGKPRSKSEHVLPSHMEPGTVEVTQSFGFDPKLAEVLSPRMTRRVSKKRNNRVTYQETSRDDVLDDMSHALSSVNSKPPSKHVRHASEPATFIPISTPDPHLAGGHPVRITVPEPSRPPHKPYPIIQAPSLEDVTKKYMLTLNSGDSPASSNVDMSRSTPATPTTTEPKLLRPQKQHEELRSSGNKSKPQV</sequence>
<feature type="region of interest" description="Disordered" evidence="2">
    <location>
        <begin position="1144"/>
        <end position="1244"/>
    </location>
</feature>
<dbReference type="GO" id="GO:0030036">
    <property type="term" value="P:actin cytoskeleton organization"/>
    <property type="evidence" value="ECO:0007669"/>
    <property type="project" value="TreeGrafter"/>
</dbReference>
<feature type="compositionally biased region" description="Basic residues" evidence="2">
    <location>
        <begin position="393"/>
        <end position="403"/>
    </location>
</feature>
<dbReference type="Proteomes" id="UP000008672">
    <property type="component" value="Unassembled WGS sequence"/>
</dbReference>
<dbReference type="GeneTree" id="ENSGT00940000153798"/>
<reference evidence="4" key="1">
    <citation type="submission" date="2011-08" db="EMBL/GenBank/DDBJ databases">
        <title>The draft genome of Latimeria chalumnae.</title>
        <authorList>
            <person name="Di Palma F."/>
            <person name="Alfoldi J."/>
            <person name="Johnson J."/>
            <person name="Berlin A."/>
            <person name="Gnerre S."/>
            <person name="Jaffe D."/>
            <person name="MacCallum I."/>
            <person name="Young S."/>
            <person name="Walker B.J."/>
            <person name="Lander E."/>
            <person name="Lindblad-Toh K."/>
        </authorList>
    </citation>
    <scope>NUCLEOTIDE SEQUENCE [LARGE SCALE GENOMIC DNA]</scope>
    <source>
        <strain evidence="4">Wild caught</strain>
    </source>
</reference>
<evidence type="ECO:0000313" key="3">
    <source>
        <dbReference type="Ensembl" id="ENSLACP00000008779.1"/>
    </source>
</evidence>
<dbReference type="PANTHER" id="PTHR12877:SF15">
    <property type="entry name" value="RHO GUANINE NUCLEOTIDE EXCHANGE FACTOR 17"/>
    <property type="match status" value="1"/>
</dbReference>
<feature type="compositionally biased region" description="Basic and acidic residues" evidence="2">
    <location>
        <begin position="372"/>
        <end position="385"/>
    </location>
</feature>
<feature type="compositionally biased region" description="Basic and acidic residues" evidence="2">
    <location>
        <begin position="126"/>
        <end position="143"/>
    </location>
</feature>
<keyword evidence="1" id="KW-0344">Guanine-nucleotide releasing factor</keyword>
<protein>
    <submittedName>
        <fullName evidence="3">Uncharacterized protein</fullName>
    </submittedName>
</protein>
<reference evidence="3" key="3">
    <citation type="submission" date="2025-09" db="UniProtKB">
        <authorList>
            <consortium name="Ensembl"/>
        </authorList>
    </citation>
    <scope>IDENTIFICATION</scope>
</reference>
<dbReference type="GO" id="GO:0005085">
    <property type="term" value="F:guanyl-nucleotide exchange factor activity"/>
    <property type="evidence" value="ECO:0007669"/>
    <property type="project" value="UniProtKB-KW"/>
</dbReference>
<proteinExistence type="predicted"/>
<feature type="compositionally biased region" description="Pro residues" evidence="2">
    <location>
        <begin position="289"/>
        <end position="298"/>
    </location>
</feature>
<feature type="compositionally biased region" description="Polar residues" evidence="2">
    <location>
        <begin position="84"/>
        <end position="105"/>
    </location>
</feature>
<feature type="compositionally biased region" description="Polar residues" evidence="2">
    <location>
        <begin position="1194"/>
        <end position="1220"/>
    </location>
</feature>
<dbReference type="AlphaFoldDB" id="H3AGK8"/>
<feature type="region of interest" description="Disordered" evidence="2">
    <location>
        <begin position="564"/>
        <end position="583"/>
    </location>
</feature>
<feature type="region of interest" description="Disordered" evidence="2">
    <location>
        <begin position="986"/>
        <end position="1069"/>
    </location>
</feature>
<feature type="compositionally biased region" description="Basic and acidic residues" evidence="2">
    <location>
        <begin position="999"/>
        <end position="1008"/>
    </location>
</feature>
<dbReference type="HOGENOM" id="CLU_266436_0_0_1"/>
<feature type="region of interest" description="Disordered" evidence="2">
    <location>
        <begin position="235"/>
        <end position="417"/>
    </location>
</feature>
<feature type="compositionally biased region" description="Basic residues" evidence="2">
    <location>
        <begin position="1094"/>
        <end position="1104"/>
    </location>
</feature>
<reference evidence="3" key="2">
    <citation type="submission" date="2025-08" db="UniProtKB">
        <authorList>
            <consortium name="Ensembl"/>
        </authorList>
    </citation>
    <scope>IDENTIFICATION</scope>
</reference>
<evidence type="ECO:0000313" key="4">
    <source>
        <dbReference type="Proteomes" id="UP000008672"/>
    </source>
</evidence>
<feature type="compositionally biased region" description="Polar residues" evidence="2">
    <location>
        <begin position="319"/>
        <end position="346"/>
    </location>
</feature>
<evidence type="ECO:0000256" key="2">
    <source>
        <dbReference type="SAM" id="MobiDB-lite"/>
    </source>
</evidence>
<feature type="compositionally biased region" description="Low complexity" evidence="2">
    <location>
        <begin position="880"/>
        <end position="900"/>
    </location>
</feature>
<feature type="region of interest" description="Disordered" evidence="2">
    <location>
        <begin position="1093"/>
        <end position="1114"/>
    </location>
</feature>
<dbReference type="eggNOG" id="KOG3522">
    <property type="taxonomic scope" value="Eukaryota"/>
</dbReference>
<dbReference type="PANTHER" id="PTHR12877">
    <property type="entry name" value="RHO GUANINE NUCLEOTIDE EXCHANGE FACTOR"/>
    <property type="match status" value="1"/>
</dbReference>
<dbReference type="FunCoup" id="H3AGK8">
    <property type="interactions" value="722"/>
</dbReference>
<dbReference type="InterPro" id="IPR039919">
    <property type="entry name" value="ARHGEF10/ARHGEF17"/>
</dbReference>
<feature type="compositionally biased region" description="Polar residues" evidence="2">
    <location>
        <begin position="256"/>
        <end position="274"/>
    </location>
</feature>
<organism evidence="3 4">
    <name type="scientific">Latimeria chalumnae</name>
    <name type="common">Coelacanth</name>
    <dbReference type="NCBI Taxonomy" id="7897"/>
    <lineage>
        <taxon>Eukaryota</taxon>
        <taxon>Metazoa</taxon>
        <taxon>Chordata</taxon>
        <taxon>Craniata</taxon>
        <taxon>Vertebrata</taxon>
        <taxon>Euteleostomi</taxon>
        <taxon>Coelacanthiformes</taxon>
        <taxon>Coelacanthidae</taxon>
        <taxon>Latimeria</taxon>
    </lineage>
</organism>
<evidence type="ECO:0000256" key="1">
    <source>
        <dbReference type="ARBA" id="ARBA00022658"/>
    </source>
</evidence>
<dbReference type="EMBL" id="AFYH01120504">
    <property type="status" value="NOT_ANNOTATED_CDS"/>
    <property type="molecule type" value="Genomic_DNA"/>
</dbReference>
<name>H3AGK8_LATCH</name>
<feature type="region of interest" description="Disordered" evidence="2">
    <location>
        <begin position="24"/>
        <end position="56"/>
    </location>
</feature>
<keyword evidence="4" id="KW-1185">Reference proteome</keyword>
<feature type="region of interest" description="Disordered" evidence="2">
    <location>
        <begin position="880"/>
        <end position="914"/>
    </location>
</feature>
<dbReference type="InParanoid" id="H3AGK8"/>
<dbReference type="OMA" id="FSDPMPH"/>
<feature type="compositionally biased region" description="Polar residues" evidence="2">
    <location>
        <begin position="1235"/>
        <end position="1244"/>
    </location>
</feature>